<protein>
    <submittedName>
        <fullName evidence="3">Uncharacterized protein</fullName>
    </submittedName>
</protein>
<keyword evidence="2" id="KW-1185">Reference proteome</keyword>
<keyword evidence="1" id="KW-0732">Signal</keyword>
<evidence type="ECO:0000313" key="2">
    <source>
        <dbReference type="Proteomes" id="UP000515153"/>
    </source>
</evidence>
<evidence type="ECO:0000313" key="3">
    <source>
        <dbReference type="RefSeq" id="XP_030983894.1"/>
    </source>
</evidence>
<sequence length="142" mass="14382">MLALNILLATLATFATAQSMDMSMDHGDHNTATTLIVATEEPALPTSLTTVPPADETGVAPVVGEDLTTITQTSTTMAPTVGAGGEHDHSPGMMPSMDHGNGSVPHMPTQTALPVPTGGASMAHFSSGIIAIVAAFGFAAHY</sequence>
<dbReference type="AlphaFoldDB" id="A0A6P8BA28"/>
<proteinExistence type="predicted"/>
<dbReference type="KEGG" id="pgri:PgNI_02964"/>
<reference evidence="3" key="1">
    <citation type="journal article" date="2019" name="Mol. Biol. Evol.">
        <title>Blast fungal genomes show frequent chromosomal changes, gene gains and losses, and effector gene turnover.</title>
        <authorList>
            <person name="Gomez Luciano L.B."/>
            <person name="Jason Tsai I."/>
            <person name="Chuma I."/>
            <person name="Tosa Y."/>
            <person name="Chen Y.H."/>
            <person name="Li J.Y."/>
            <person name="Li M.Y."/>
            <person name="Jade Lu M.Y."/>
            <person name="Nakayashiki H."/>
            <person name="Li W.H."/>
        </authorList>
    </citation>
    <scope>NUCLEOTIDE SEQUENCE</scope>
    <source>
        <strain evidence="3">NI907</strain>
    </source>
</reference>
<gene>
    <name evidence="3" type="ORF">PgNI_02964</name>
</gene>
<organism evidence="2 3">
    <name type="scientific">Pyricularia grisea</name>
    <name type="common">Crabgrass-specific blast fungus</name>
    <name type="synonym">Magnaporthe grisea</name>
    <dbReference type="NCBI Taxonomy" id="148305"/>
    <lineage>
        <taxon>Eukaryota</taxon>
        <taxon>Fungi</taxon>
        <taxon>Dikarya</taxon>
        <taxon>Ascomycota</taxon>
        <taxon>Pezizomycotina</taxon>
        <taxon>Sordariomycetes</taxon>
        <taxon>Sordariomycetidae</taxon>
        <taxon>Magnaporthales</taxon>
        <taxon>Pyriculariaceae</taxon>
        <taxon>Pyricularia</taxon>
    </lineage>
</organism>
<reference evidence="3" key="2">
    <citation type="submission" date="2019-10" db="EMBL/GenBank/DDBJ databases">
        <authorList>
            <consortium name="NCBI Genome Project"/>
        </authorList>
    </citation>
    <scope>NUCLEOTIDE SEQUENCE</scope>
    <source>
        <strain evidence="3">NI907</strain>
    </source>
</reference>
<accession>A0A6P8BA28</accession>
<dbReference type="Proteomes" id="UP000515153">
    <property type="component" value="Unplaced"/>
</dbReference>
<dbReference type="OrthoDB" id="5227815at2759"/>
<feature type="chain" id="PRO_5027774445" evidence="1">
    <location>
        <begin position="18"/>
        <end position="142"/>
    </location>
</feature>
<name>A0A6P8BA28_PYRGI</name>
<feature type="signal peptide" evidence="1">
    <location>
        <begin position="1"/>
        <end position="17"/>
    </location>
</feature>
<dbReference type="GeneID" id="41957931"/>
<reference evidence="3" key="3">
    <citation type="submission" date="2025-08" db="UniProtKB">
        <authorList>
            <consortium name="RefSeq"/>
        </authorList>
    </citation>
    <scope>IDENTIFICATION</scope>
    <source>
        <strain evidence="3">NI907</strain>
    </source>
</reference>
<dbReference type="RefSeq" id="XP_030983894.1">
    <property type="nucleotide sequence ID" value="XM_031123020.1"/>
</dbReference>
<evidence type="ECO:0000256" key="1">
    <source>
        <dbReference type="SAM" id="SignalP"/>
    </source>
</evidence>